<feature type="region of interest" description="Disordered" evidence="1">
    <location>
        <begin position="1"/>
        <end position="63"/>
    </location>
</feature>
<evidence type="ECO:0000256" key="1">
    <source>
        <dbReference type="SAM" id="MobiDB-lite"/>
    </source>
</evidence>
<organism evidence="2 3">
    <name type="scientific">Natronobacterium lacisalsi AJ5</name>
    <dbReference type="NCBI Taxonomy" id="358396"/>
    <lineage>
        <taxon>Archaea</taxon>
        <taxon>Methanobacteriati</taxon>
        <taxon>Methanobacteriota</taxon>
        <taxon>Stenosarchaea group</taxon>
        <taxon>Halobacteria</taxon>
        <taxon>Halobacteriales</taxon>
        <taxon>Natrialbaceae</taxon>
        <taxon>Natronobacterium</taxon>
    </lineage>
</organism>
<dbReference type="Proteomes" id="UP000186547">
    <property type="component" value="Chromosome"/>
</dbReference>
<reference evidence="2 3" key="1">
    <citation type="journal article" date="2011" name="J. Bacteriol.">
        <title>Genome sequence of Halobiforma lacisalsi AJ5, an extremely halophilic archaeon which harbors a bop gene.</title>
        <authorList>
            <person name="Jiang X."/>
            <person name="Wang S."/>
            <person name="Cheng H."/>
            <person name="Huo Y."/>
            <person name="Zhang X."/>
            <person name="Zhu X."/>
            <person name="Han X."/>
            <person name="Ni P."/>
            <person name="Wu M."/>
        </authorList>
    </citation>
    <scope>NUCLEOTIDE SEQUENCE [LARGE SCALE GENOMIC DNA]</scope>
    <source>
        <strain evidence="2 3">AJ5</strain>
    </source>
</reference>
<feature type="compositionally biased region" description="Low complexity" evidence="1">
    <location>
        <begin position="35"/>
        <end position="45"/>
    </location>
</feature>
<name>A0A1P8LPM8_NATLA</name>
<evidence type="ECO:0000313" key="3">
    <source>
        <dbReference type="Proteomes" id="UP000186547"/>
    </source>
</evidence>
<dbReference type="AlphaFoldDB" id="A0A1P8LPM8"/>
<proteinExistence type="predicted"/>
<accession>A0A1P8LPM8</accession>
<protein>
    <submittedName>
        <fullName evidence="2">Uncharacterized protein</fullName>
    </submittedName>
</protein>
<sequence length="63" mass="6653">MTFAVTNAAGGTQRRSLEERPVRTPSSEDRDPATSPNSNSNSNSSECTGQRRSGEGVGRPADD</sequence>
<dbReference type="EMBL" id="CP019285">
    <property type="protein sequence ID" value="APW97737.1"/>
    <property type="molecule type" value="Genomic_DNA"/>
</dbReference>
<evidence type="ECO:0000313" key="2">
    <source>
        <dbReference type="EMBL" id="APW97737.1"/>
    </source>
</evidence>
<dbReference type="KEGG" id="hlc:CHINAEXTREME08085"/>
<feature type="compositionally biased region" description="Basic and acidic residues" evidence="1">
    <location>
        <begin position="15"/>
        <end position="32"/>
    </location>
</feature>
<gene>
    <name evidence="2" type="ORF">CHINAEXTREME_08085</name>
</gene>